<protein>
    <submittedName>
        <fullName evidence="4">Carboxylesterase</fullName>
    </submittedName>
</protein>
<dbReference type="Gene3D" id="3.40.50.1820">
    <property type="entry name" value="alpha/beta hydrolase"/>
    <property type="match status" value="1"/>
</dbReference>
<proteinExistence type="inferred from homology"/>
<comment type="caution">
    <text evidence="4">The sequence shown here is derived from an EMBL/GenBank/DDBJ whole genome shotgun (WGS) entry which is preliminary data.</text>
</comment>
<keyword evidence="5" id="KW-1185">Reference proteome</keyword>
<name>A0A3E0X1W2_9GAMM</name>
<evidence type="ECO:0000256" key="2">
    <source>
        <dbReference type="ARBA" id="ARBA00022801"/>
    </source>
</evidence>
<dbReference type="Pfam" id="PF02230">
    <property type="entry name" value="Abhydrolase_2"/>
    <property type="match status" value="1"/>
</dbReference>
<dbReference type="SUPFAM" id="SSF53474">
    <property type="entry name" value="alpha/beta-Hydrolases"/>
    <property type="match status" value="1"/>
</dbReference>
<dbReference type="PANTHER" id="PTHR10655:SF17">
    <property type="entry name" value="LYSOPHOSPHOLIPASE-LIKE PROTEIN 1"/>
    <property type="match status" value="1"/>
</dbReference>
<dbReference type="AlphaFoldDB" id="A0A3E0X1W2"/>
<dbReference type="GO" id="GO:0016787">
    <property type="term" value="F:hydrolase activity"/>
    <property type="evidence" value="ECO:0007669"/>
    <property type="project" value="UniProtKB-KW"/>
</dbReference>
<dbReference type="Proteomes" id="UP000256763">
    <property type="component" value="Unassembled WGS sequence"/>
</dbReference>
<keyword evidence="2" id="KW-0378">Hydrolase</keyword>
<dbReference type="OrthoDB" id="9801763at2"/>
<accession>A0A3E0X1W2</accession>
<dbReference type="InterPro" id="IPR029058">
    <property type="entry name" value="AB_hydrolase_fold"/>
</dbReference>
<evidence type="ECO:0000256" key="1">
    <source>
        <dbReference type="ARBA" id="ARBA00006499"/>
    </source>
</evidence>
<dbReference type="InterPro" id="IPR050565">
    <property type="entry name" value="LYPA1-2/EST-like"/>
</dbReference>
<reference evidence="5" key="1">
    <citation type="submission" date="2017-05" db="EMBL/GenBank/DDBJ databases">
        <authorList>
            <person name="Sharma S."/>
            <person name="Sidhu C."/>
            <person name="Pinnaka A.K."/>
        </authorList>
    </citation>
    <scope>NUCLEOTIDE SEQUENCE [LARGE SCALE GENOMIC DNA]</scope>
    <source>
        <strain evidence="5">AK93</strain>
    </source>
</reference>
<evidence type="ECO:0000313" key="5">
    <source>
        <dbReference type="Proteomes" id="UP000256763"/>
    </source>
</evidence>
<dbReference type="InterPro" id="IPR003140">
    <property type="entry name" value="PLipase/COase/thioEstase"/>
</dbReference>
<sequence length="223" mass="24548">MSDVLPAVEIEPSARTADRSVIWLHGLGASGHDFEPIVPELGLPADAAVRFVFPHAPVQPVTINGGMPMPAWYDIKQLGGGNEDEVGIRASEREVQRLIRRENERGVPTERIVLAGFSQGGAIVLHTGLRYPERLAGIMALSTYLPLNGSLEAERHAGNHQTPIFMAHGTLDPVVPYQNGARSRDLLNGQDHPVEWHEYPMEHQVCLEQIQDIGAWLKRVLAL</sequence>
<evidence type="ECO:0000259" key="3">
    <source>
        <dbReference type="Pfam" id="PF02230"/>
    </source>
</evidence>
<dbReference type="RefSeq" id="WP_116301125.1">
    <property type="nucleotide sequence ID" value="NZ_NFZV01000003.1"/>
</dbReference>
<gene>
    <name evidence="4" type="ORF">CAL65_05405</name>
</gene>
<organism evidence="4 5">
    <name type="scientific">Alkalilimnicola ehrlichii</name>
    <dbReference type="NCBI Taxonomy" id="351052"/>
    <lineage>
        <taxon>Bacteria</taxon>
        <taxon>Pseudomonadati</taxon>
        <taxon>Pseudomonadota</taxon>
        <taxon>Gammaproteobacteria</taxon>
        <taxon>Chromatiales</taxon>
        <taxon>Ectothiorhodospiraceae</taxon>
        <taxon>Alkalilimnicola</taxon>
    </lineage>
</organism>
<comment type="similarity">
    <text evidence="1">Belongs to the AB hydrolase superfamily. AB hydrolase 2 family.</text>
</comment>
<evidence type="ECO:0000313" key="4">
    <source>
        <dbReference type="EMBL" id="RFA38271.1"/>
    </source>
</evidence>
<feature type="domain" description="Phospholipase/carboxylesterase/thioesterase" evidence="3">
    <location>
        <begin position="8"/>
        <end position="219"/>
    </location>
</feature>
<dbReference type="PANTHER" id="PTHR10655">
    <property type="entry name" value="LYSOPHOSPHOLIPASE-RELATED"/>
    <property type="match status" value="1"/>
</dbReference>
<dbReference type="EMBL" id="NFZW01000004">
    <property type="protein sequence ID" value="RFA38271.1"/>
    <property type="molecule type" value="Genomic_DNA"/>
</dbReference>